<proteinExistence type="predicted"/>
<gene>
    <name evidence="1" type="ORF">K0M31_018342</name>
</gene>
<evidence type="ECO:0000313" key="2">
    <source>
        <dbReference type="Proteomes" id="UP001177670"/>
    </source>
</evidence>
<dbReference type="Proteomes" id="UP001177670">
    <property type="component" value="Unassembled WGS sequence"/>
</dbReference>
<comment type="caution">
    <text evidence="1">The sequence shown here is derived from an EMBL/GenBank/DDBJ whole genome shotgun (WGS) entry which is preliminary data.</text>
</comment>
<name>A0AA40G392_9HYME</name>
<evidence type="ECO:0000313" key="1">
    <source>
        <dbReference type="EMBL" id="KAK1130202.1"/>
    </source>
</evidence>
<organism evidence="1 2">
    <name type="scientific">Melipona bicolor</name>
    <dbReference type="NCBI Taxonomy" id="60889"/>
    <lineage>
        <taxon>Eukaryota</taxon>
        <taxon>Metazoa</taxon>
        <taxon>Ecdysozoa</taxon>
        <taxon>Arthropoda</taxon>
        <taxon>Hexapoda</taxon>
        <taxon>Insecta</taxon>
        <taxon>Pterygota</taxon>
        <taxon>Neoptera</taxon>
        <taxon>Endopterygota</taxon>
        <taxon>Hymenoptera</taxon>
        <taxon>Apocrita</taxon>
        <taxon>Aculeata</taxon>
        <taxon>Apoidea</taxon>
        <taxon>Anthophila</taxon>
        <taxon>Apidae</taxon>
        <taxon>Melipona</taxon>
    </lineage>
</organism>
<dbReference type="EMBL" id="JAHYIQ010000007">
    <property type="protein sequence ID" value="KAK1130202.1"/>
    <property type="molecule type" value="Genomic_DNA"/>
</dbReference>
<sequence>MLEGWATVERRWRTVGWGWRKGGWRWRYGVEPGGRLAGAGLETWCLFGTIV</sequence>
<dbReference type="AlphaFoldDB" id="A0AA40G392"/>
<protein>
    <submittedName>
        <fullName evidence="1">Uncharacterized protein</fullName>
    </submittedName>
</protein>
<keyword evidence="2" id="KW-1185">Reference proteome</keyword>
<accession>A0AA40G392</accession>
<reference evidence="1" key="1">
    <citation type="submission" date="2021-10" db="EMBL/GenBank/DDBJ databases">
        <title>Melipona bicolor Genome sequencing and assembly.</title>
        <authorList>
            <person name="Araujo N.S."/>
            <person name="Arias M.C."/>
        </authorList>
    </citation>
    <scope>NUCLEOTIDE SEQUENCE</scope>
    <source>
        <strain evidence="1">USP_2M_L1-L4_2017</strain>
        <tissue evidence="1">Whole body</tissue>
    </source>
</reference>